<dbReference type="AlphaFoldDB" id="A0A3L9YYG2"/>
<keyword evidence="1" id="KW-0472">Membrane</keyword>
<feature type="transmembrane region" description="Helical" evidence="1">
    <location>
        <begin position="12"/>
        <end position="42"/>
    </location>
</feature>
<organism evidence="2 3">
    <name type="scientific">Ulvibacter antarcticus</name>
    <dbReference type="NCBI Taxonomy" id="442714"/>
    <lineage>
        <taxon>Bacteria</taxon>
        <taxon>Pseudomonadati</taxon>
        <taxon>Bacteroidota</taxon>
        <taxon>Flavobacteriia</taxon>
        <taxon>Flavobacteriales</taxon>
        <taxon>Flavobacteriaceae</taxon>
        <taxon>Ulvibacter</taxon>
    </lineage>
</organism>
<dbReference type="Proteomes" id="UP000271339">
    <property type="component" value="Unassembled WGS sequence"/>
</dbReference>
<sequence length="174" mass="19319">MKSTTTPILSLLKVISWIIFIGLLIQAGAILTSFTISLFNPIAAQNLYLGLDLSELYNLSLWYYICSVSFYISFLIIQAYIAYLVIQVFAKLNLQQPFSEAISLLISKISHAALTAGLLAVIAQGYTKWLSKTGLNVIQDWGSSEFLFLAAIIFIIAQVFKRGIELQAENTLTI</sequence>
<dbReference type="Pfam" id="PF11188">
    <property type="entry name" value="DUF2975"/>
    <property type="match status" value="1"/>
</dbReference>
<evidence type="ECO:0000313" key="2">
    <source>
        <dbReference type="EMBL" id="RMA65771.1"/>
    </source>
</evidence>
<evidence type="ECO:0000256" key="1">
    <source>
        <dbReference type="SAM" id="Phobius"/>
    </source>
</evidence>
<dbReference type="RefSeq" id="WP_147437208.1">
    <property type="nucleotide sequence ID" value="NZ_REFC01000011.1"/>
</dbReference>
<reference evidence="2 3" key="1">
    <citation type="submission" date="2018-10" db="EMBL/GenBank/DDBJ databases">
        <title>Genomic Encyclopedia of Archaeal and Bacterial Type Strains, Phase II (KMG-II): from individual species to whole genera.</title>
        <authorList>
            <person name="Goeker M."/>
        </authorList>
    </citation>
    <scope>NUCLEOTIDE SEQUENCE [LARGE SCALE GENOMIC DNA]</scope>
    <source>
        <strain evidence="2 3">DSM 23424</strain>
    </source>
</reference>
<keyword evidence="1" id="KW-1133">Transmembrane helix</keyword>
<dbReference type="EMBL" id="REFC01000011">
    <property type="protein sequence ID" value="RMA65771.1"/>
    <property type="molecule type" value="Genomic_DNA"/>
</dbReference>
<accession>A0A3L9YYG2</accession>
<feature type="transmembrane region" description="Helical" evidence="1">
    <location>
        <begin position="62"/>
        <end position="90"/>
    </location>
</feature>
<feature type="transmembrane region" description="Helical" evidence="1">
    <location>
        <begin position="146"/>
        <end position="164"/>
    </location>
</feature>
<comment type="caution">
    <text evidence="2">The sequence shown here is derived from an EMBL/GenBank/DDBJ whole genome shotgun (WGS) entry which is preliminary data.</text>
</comment>
<feature type="transmembrane region" description="Helical" evidence="1">
    <location>
        <begin position="102"/>
        <end position="126"/>
    </location>
</feature>
<evidence type="ECO:0000313" key="3">
    <source>
        <dbReference type="Proteomes" id="UP000271339"/>
    </source>
</evidence>
<keyword evidence="1" id="KW-0812">Transmembrane</keyword>
<proteinExistence type="predicted"/>
<gene>
    <name evidence="2" type="ORF">BXY75_0184</name>
</gene>
<name>A0A3L9YYG2_9FLAO</name>
<dbReference type="InterPro" id="IPR021354">
    <property type="entry name" value="DUF2975"/>
</dbReference>
<keyword evidence="3" id="KW-1185">Reference proteome</keyword>
<evidence type="ECO:0008006" key="4">
    <source>
        <dbReference type="Google" id="ProtNLM"/>
    </source>
</evidence>
<dbReference type="OrthoDB" id="672524at2"/>
<protein>
    <recommendedName>
        <fullName evidence="4">DUF2975 family protein</fullName>
    </recommendedName>
</protein>